<evidence type="ECO:0000313" key="1">
    <source>
        <dbReference type="EMBL" id="TPH16405.1"/>
    </source>
</evidence>
<reference evidence="1 2" key="1">
    <citation type="submission" date="2019-01" db="EMBL/GenBank/DDBJ databases">
        <title>Litorilituus lipolytica sp. nov., isolated from intertidal sand of the Yellow Sea in China.</title>
        <authorList>
            <person name="Liu A."/>
        </authorList>
    </citation>
    <scope>NUCLEOTIDE SEQUENCE [LARGE SCALE GENOMIC DNA]</scope>
    <source>
        <strain evidence="1 2">RZ04</strain>
    </source>
</reference>
<organism evidence="1 2">
    <name type="scientific">Litorilituus lipolyticus</name>
    <dbReference type="NCBI Taxonomy" id="2491017"/>
    <lineage>
        <taxon>Bacteria</taxon>
        <taxon>Pseudomonadati</taxon>
        <taxon>Pseudomonadota</taxon>
        <taxon>Gammaproteobacteria</taxon>
        <taxon>Alteromonadales</taxon>
        <taxon>Colwelliaceae</taxon>
        <taxon>Litorilituus</taxon>
    </lineage>
</organism>
<sequence length="173" mass="18985">MALSQLEIDKTGRINQDSLVHQGNYFDFEIHDIQPFGKSAYIVFPLAQAIAEHAVYRKYTHTSGWNDFKEDSKNTIATSETINGVCPAPHNEMYQAGLNVGHLCLRLFIEDGGVNDNDGIANGVIVDPGGIAIVANSTIAKETTPEKSSSGSFAWWLMLLIIANSTLRNKRTC</sequence>
<dbReference type="Proteomes" id="UP000315303">
    <property type="component" value="Unassembled WGS sequence"/>
</dbReference>
<dbReference type="AlphaFoldDB" id="A0A502L1S6"/>
<dbReference type="OrthoDB" id="9785394at2"/>
<dbReference type="RefSeq" id="WP_140602641.1">
    <property type="nucleotide sequence ID" value="NZ_SAWY01000013.1"/>
</dbReference>
<gene>
    <name evidence="1" type="ORF">EPA86_06610</name>
</gene>
<evidence type="ECO:0000313" key="2">
    <source>
        <dbReference type="Proteomes" id="UP000315303"/>
    </source>
</evidence>
<keyword evidence="2" id="KW-1185">Reference proteome</keyword>
<dbReference type="NCBIfam" id="NF041766">
    <property type="entry name" value="choice_anch_U"/>
    <property type="match status" value="1"/>
</dbReference>
<name>A0A502L1S6_9GAMM</name>
<protein>
    <submittedName>
        <fullName evidence="1">Uncharacterized protein</fullName>
    </submittedName>
</protein>
<dbReference type="EMBL" id="SAWY01000013">
    <property type="protein sequence ID" value="TPH16405.1"/>
    <property type="molecule type" value="Genomic_DNA"/>
</dbReference>
<comment type="caution">
    <text evidence="1">The sequence shown here is derived from an EMBL/GenBank/DDBJ whole genome shotgun (WGS) entry which is preliminary data.</text>
</comment>
<proteinExistence type="predicted"/>
<accession>A0A502L1S6</accession>
<dbReference type="InterPro" id="IPR053784">
    <property type="entry name" value="Choice_anch_U_dom"/>
</dbReference>